<sequence>MIFDAARLSFANLFAPETRSVFWKVLGLTLLALVGLWLALRELFIYLALPWLDGLIPGTAAWEGWLAFVIGIFASLGIALALALLLAPVTALIAGFFLDDVAEVVEKRDYAQEPAGRPLPLREAIAGTINFLGVIIAGNIVALFLLLIPGINLIAFFLVNGYLLGREFFEFAAMRHRPPAEARLFRAKHAGTVFMAGLILAAFLAVPLLNLLTPLFAAGMMVHLHKKLSQRDPAFRQQLSQGATL</sequence>
<comment type="subcellular location">
    <subcellularLocation>
        <location evidence="1">Membrane</location>
        <topology evidence="1">Multi-pass membrane protein</topology>
    </subcellularLocation>
</comment>
<evidence type="ECO:0000256" key="5">
    <source>
        <dbReference type="SAM" id="Phobius"/>
    </source>
</evidence>
<evidence type="ECO:0000313" key="7">
    <source>
        <dbReference type="Proteomes" id="UP000757604"/>
    </source>
</evidence>
<name>A0ABS7H8P8_9HYPH</name>
<dbReference type="Pfam" id="PF07264">
    <property type="entry name" value="EI24"/>
    <property type="match status" value="1"/>
</dbReference>
<dbReference type="InterPro" id="IPR059112">
    <property type="entry name" value="CysZ/EI24"/>
</dbReference>
<organism evidence="6 7">
    <name type="scientific">Rhizobium herbae</name>
    <dbReference type="NCBI Taxonomy" id="508661"/>
    <lineage>
        <taxon>Bacteria</taxon>
        <taxon>Pseudomonadati</taxon>
        <taxon>Pseudomonadota</taxon>
        <taxon>Alphaproteobacteria</taxon>
        <taxon>Hyphomicrobiales</taxon>
        <taxon>Rhizobiaceae</taxon>
        <taxon>Rhizobium/Agrobacterium group</taxon>
        <taxon>Rhizobium</taxon>
    </lineage>
</organism>
<evidence type="ECO:0000313" key="6">
    <source>
        <dbReference type="EMBL" id="MBW9063121.1"/>
    </source>
</evidence>
<accession>A0ABS7H8P8</accession>
<dbReference type="NCBIfam" id="NF009407">
    <property type="entry name" value="PRK12768.1"/>
    <property type="match status" value="1"/>
</dbReference>
<evidence type="ECO:0000256" key="2">
    <source>
        <dbReference type="ARBA" id="ARBA00022692"/>
    </source>
</evidence>
<gene>
    <name evidence="6" type="ORF">JNB71_07310</name>
</gene>
<keyword evidence="2 5" id="KW-0812">Transmembrane</keyword>
<dbReference type="EMBL" id="JAEUAO010000002">
    <property type="protein sequence ID" value="MBW9063121.1"/>
    <property type="molecule type" value="Genomic_DNA"/>
</dbReference>
<dbReference type="Proteomes" id="UP000757604">
    <property type="component" value="Unassembled WGS sequence"/>
</dbReference>
<protein>
    <submittedName>
        <fullName evidence="6">Sulfate transporter family protein</fullName>
    </submittedName>
</protein>
<reference evidence="6 7" key="1">
    <citation type="journal article" date="2021" name="MBio">
        <title>Poor Competitiveness of Bradyrhizobium in Pigeon Pea Root Colonization in Indian Soils.</title>
        <authorList>
            <person name="Chalasani D."/>
            <person name="Basu A."/>
            <person name="Pullabhotla S.V.S.R.N."/>
            <person name="Jorrin B."/>
            <person name="Neal A.L."/>
            <person name="Poole P.S."/>
            <person name="Podile A.R."/>
            <person name="Tkacz A."/>
        </authorList>
    </citation>
    <scope>NUCLEOTIDE SEQUENCE [LARGE SCALE GENOMIC DNA]</scope>
    <source>
        <strain evidence="6 7">HU44</strain>
    </source>
</reference>
<dbReference type="RefSeq" id="WP_220371198.1">
    <property type="nucleotide sequence ID" value="NZ_JAEUAO010000002.1"/>
</dbReference>
<keyword evidence="3 5" id="KW-1133">Transmembrane helix</keyword>
<feature type="transmembrane region" description="Helical" evidence="5">
    <location>
        <begin position="65"/>
        <end position="98"/>
    </location>
</feature>
<feature type="transmembrane region" description="Helical" evidence="5">
    <location>
        <begin position="131"/>
        <end position="159"/>
    </location>
</feature>
<feature type="transmembrane region" description="Helical" evidence="5">
    <location>
        <begin position="193"/>
        <end position="222"/>
    </location>
</feature>
<keyword evidence="7" id="KW-1185">Reference proteome</keyword>
<feature type="transmembrane region" description="Helical" evidence="5">
    <location>
        <begin position="21"/>
        <end position="40"/>
    </location>
</feature>
<evidence type="ECO:0000256" key="1">
    <source>
        <dbReference type="ARBA" id="ARBA00004141"/>
    </source>
</evidence>
<evidence type="ECO:0000256" key="3">
    <source>
        <dbReference type="ARBA" id="ARBA00022989"/>
    </source>
</evidence>
<evidence type="ECO:0000256" key="4">
    <source>
        <dbReference type="ARBA" id="ARBA00023136"/>
    </source>
</evidence>
<proteinExistence type="predicted"/>
<keyword evidence="4 5" id="KW-0472">Membrane</keyword>
<comment type="caution">
    <text evidence="6">The sequence shown here is derived from an EMBL/GenBank/DDBJ whole genome shotgun (WGS) entry which is preliminary data.</text>
</comment>